<feature type="transmembrane region" description="Helical" evidence="2">
    <location>
        <begin position="85"/>
        <end position="107"/>
    </location>
</feature>
<proteinExistence type="predicted"/>
<organism evidence="3">
    <name type="scientific">Toxoplasma gondii (strain ATCC 50861 / VEG)</name>
    <dbReference type="NCBI Taxonomy" id="432359"/>
    <lineage>
        <taxon>Eukaryota</taxon>
        <taxon>Sar</taxon>
        <taxon>Alveolata</taxon>
        <taxon>Apicomplexa</taxon>
        <taxon>Conoidasida</taxon>
        <taxon>Coccidia</taxon>
        <taxon>Eucoccidiorida</taxon>
        <taxon>Eimeriorina</taxon>
        <taxon>Sarcocystidae</taxon>
        <taxon>Toxoplasma</taxon>
    </lineage>
</organism>
<keyword evidence="2" id="KW-0472">Membrane</keyword>
<feature type="region of interest" description="Disordered" evidence="1">
    <location>
        <begin position="390"/>
        <end position="409"/>
    </location>
</feature>
<evidence type="ECO:0000313" key="3">
    <source>
        <dbReference type="EMBL" id="CEL75870.1"/>
    </source>
</evidence>
<keyword evidence="2" id="KW-0812">Transmembrane</keyword>
<dbReference type="AlphaFoldDB" id="A0A0F7V544"/>
<feature type="transmembrane region" description="Helical" evidence="2">
    <location>
        <begin position="226"/>
        <end position="250"/>
    </location>
</feature>
<gene>
    <name evidence="3" type="ORF">BN1205_082395</name>
</gene>
<sequence length="651" mass="72376">MSEFFLRSEQSSYLRSAPAFLWGTKMTRETDPVAGLSYRDWVSAECLPRAQVKQRMTHDVATTAWNFEACVVSPPGGVWRVFVDYVVPVVILGEVGAVLLPGCFVLFMFLLSQAYGAVVCGVLFLVVTPWMVLAKHVTSAVAVYCASVVVSRAIFRRPCEWCFRSFVLDCLDVGTGSISSFLIARFLDAGHDLPLGSMLAVGLIRSASQTILPGTRNQYAQTAGPFFLFLESLLLFLFSGSLQAAIRVFLEGCLSFFQAPHFSSEVLRDCLSSFTYSISECFVLPLASSKFSKHALRCLSSAVSHASTSRIQTRYAFKRDREILVPGQKWFQGTYINRCPRVEALPRNTTSWYYARRRTGTSAWQLTRLGVSVSTHNGCLFTPQFRRPFPHTRKEGENGGPHDQVWDSDKEPSLPSCLVRALQDTYSCSIRTSTAALQGSLRAVYGTAHRNNGGFPDGMEDTAFGNVFEKSFFALVSSALTSPAYLSEPSSHALFGSLSSAFSVSFFCSLSVSFSSLVSQILLDLEISAAEVEDRRLMHLFLRTFCSTVWAGTLEAARQQLVIPPRFTIAVRRYICICHSGSFFKQRRRSIFCGYHQLHSRIFSIPKVNMLRGNQRLLLLVNVRHSRSLPLFGEVVPSFGSDENVPFGKPS</sequence>
<feature type="transmembrane region" description="Helical" evidence="2">
    <location>
        <begin position="114"/>
        <end position="131"/>
    </location>
</feature>
<evidence type="ECO:0008006" key="4">
    <source>
        <dbReference type="Google" id="ProtNLM"/>
    </source>
</evidence>
<evidence type="ECO:0000256" key="1">
    <source>
        <dbReference type="SAM" id="MobiDB-lite"/>
    </source>
</evidence>
<feature type="transmembrane region" description="Helical" evidence="2">
    <location>
        <begin position="137"/>
        <end position="155"/>
    </location>
</feature>
<accession>A0A0F7V544</accession>
<name>A0A0F7V544_TOXGV</name>
<dbReference type="EMBL" id="LN714499">
    <property type="protein sequence ID" value="CEL75870.1"/>
    <property type="molecule type" value="Genomic_DNA"/>
</dbReference>
<reference evidence="3" key="1">
    <citation type="journal article" date="2015" name="PLoS ONE">
        <title>Comprehensive Evaluation of Toxoplasma gondii VEG and Neospora caninum LIV Genomes with Tachyzoite Stage Transcriptome and Proteome Defines Novel Transcript Features.</title>
        <authorList>
            <person name="Ramaprasad A."/>
            <person name="Mourier T."/>
            <person name="Naeem R."/>
            <person name="Malas T.B."/>
            <person name="Moussa E."/>
            <person name="Panigrahi A."/>
            <person name="Vermont S.J."/>
            <person name="Otto T.D."/>
            <person name="Wastling J."/>
            <person name="Pain A."/>
        </authorList>
    </citation>
    <scope>NUCLEOTIDE SEQUENCE</scope>
    <source>
        <strain evidence="3">VEG</strain>
    </source>
</reference>
<evidence type="ECO:0000256" key="2">
    <source>
        <dbReference type="SAM" id="Phobius"/>
    </source>
</evidence>
<keyword evidence="2" id="KW-1133">Transmembrane helix</keyword>
<protein>
    <recommendedName>
        <fullName evidence="4">Transmembrane protein</fullName>
    </recommendedName>
</protein>